<dbReference type="PRINTS" id="PR00367">
    <property type="entry name" value="ETHRSPELEMNT"/>
</dbReference>
<dbReference type="InterPro" id="IPR036955">
    <property type="entry name" value="AP2/ERF_dom_sf"/>
</dbReference>
<dbReference type="SMART" id="SM00380">
    <property type="entry name" value="AP2"/>
    <property type="match status" value="1"/>
</dbReference>
<keyword evidence="2" id="KW-0805">Transcription regulation</keyword>
<evidence type="ECO:0000313" key="9">
    <source>
        <dbReference type="Proteomes" id="UP000594263"/>
    </source>
</evidence>
<dbReference type="Gene3D" id="3.30.730.10">
    <property type="entry name" value="AP2/ERF domain"/>
    <property type="match status" value="1"/>
</dbReference>
<evidence type="ECO:0000256" key="1">
    <source>
        <dbReference type="ARBA" id="ARBA00004123"/>
    </source>
</evidence>
<proteinExistence type="predicted"/>
<dbReference type="PANTHER" id="PTHR31190:SF287">
    <property type="entry name" value="DEVELOPMENT RELATED ERF PROTEIN"/>
    <property type="match status" value="1"/>
</dbReference>
<dbReference type="PANTHER" id="PTHR31190">
    <property type="entry name" value="DNA-BINDING DOMAIN"/>
    <property type="match status" value="1"/>
</dbReference>
<dbReference type="InterPro" id="IPR001471">
    <property type="entry name" value="AP2/ERF_dom"/>
</dbReference>
<evidence type="ECO:0000256" key="6">
    <source>
        <dbReference type="SAM" id="MobiDB-lite"/>
    </source>
</evidence>
<dbReference type="Pfam" id="PF00847">
    <property type="entry name" value="AP2"/>
    <property type="match status" value="1"/>
</dbReference>
<protein>
    <recommendedName>
        <fullName evidence="7">AP2/ERF domain-containing protein</fullName>
    </recommendedName>
</protein>
<dbReference type="GO" id="GO:0003677">
    <property type="term" value="F:DNA binding"/>
    <property type="evidence" value="ECO:0007669"/>
    <property type="project" value="UniProtKB-KW"/>
</dbReference>
<dbReference type="GO" id="GO:0003700">
    <property type="term" value="F:DNA-binding transcription factor activity"/>
    <property type="evidence" value="ECO:0007669"/>
    <property type="project" value="InterPro"/>
</dbReference>
<comment type="subcellular location">
    <subcellularLocation>
        <location evidence="1">Nucleus</location>
    </subcellularLocation>
</comment>
<reference evidence="8" key="1">
    <citation type="submission" date="2021-01" db="UniProtKB">
        <authorList>
            <consortium name="EnsemblPlants"/>
        </authorList>
    </citation>
    <scope>IDENTIFICATION</scope>
</reference>
<dbReference type="OMA" id="MEMHPST"/>
<keyword evidence="4" id="KW-0804">Transcription</keyword>
<dbReference type="SUPFAM" id="SSF54171">
    <property type="entry name" value="DNA-binding domain"/>
    <property type="match status" value="1"/>
</dbReference>
<evidence type="ECO:0000313" key="8">
    <source>
        <dbReference type="EnsemblPlants" id="Kaladp0091s0096.1.v1.1.CDS.1"/>
    </source>
</evidence>
<evidence type="ECO:0000259" key="7">
    <source>
        <dbReference type="PROSITE" id="PS51032"/>
    </source>
</evidence>
<keyword evidence="9" id="KW-1185">Reference proteome</keyword>
<accession>A0A7N1A3F9</accession>
<dbReference type="FunFam" id="3.30.730.10:FF:000001">
    <property type="entry name" value="Ethylene-responsive transcription factor 2"/>
    <property type="match status" value="1"/>
</dbReference>
<feature type="region of interest" description="Disordered" evidence="6">
    <location>
        <begin position="178"/>
        <end position="204"/>
    </location>
</feature>
<organism evidence="8 9">
    <name type="scientific">Kalanchoe fedtschenkoi</name>
    <name type="common">Lavender scallops</name>
    <name type="synonym">South American air plant</name>
    <dbReference type="NCBI Taxonomy" id="63787"/>
    <lineage>
        <taxon>Eukaryota</taxon>
        <taxon>Viridiplantae</taxon>
        <taxon>Streptophyta</taxon>
        <taxon>Embryophyta</taxon>
        <taxon>Tracheophyta</taxon>
        <taxon>Spermatophyta</taxon>
        <taxon>Magnoliopsida</taxon>
        <taxon>eudicotyledons</taxon>
        <taxon>Gunneridae</taxon>
        <taxon>Pentapetalae</taxon>
        <taxon>Saxifragales</taxon>
        <taxon>Crassulaceae</taxon>
        <taxon>Kalanchoe</taxon>
    </lineage>
</organism>
<name>A0A7N1A3F9_KALFE</name>
<dbReference type="Proteomes" id="UP000594263">
    <property type="component" value="Unplaced"/>
</dbReference>
<dbReference type="CDD" id="cd00018">
    <property type="entry name" value="AP2"/>
    <property type="match status" value="1"/>
</dbReference>
<evidence type="ECO:0000256" key="5">
    <source>
        <dbReference type="ARBA" id="ARBA00023242"/>
    </source>
</evidence>
<dbReference type="EnsemblPlants" id="Kaladp0091s0096.1.v1.1">
    <property type="protein sequence ID" value="Kaladp0091s0096.1.v1.1.CDS.1"/>
    <property type="gene ID" value="Kaladp0091s0096.v1.1"/>
</dbReference>
<sequence length="222" mass="24487">MCDQVCSDNDLAFLESVRRHLLDDSETQMMFPTAPRYARTSSSSSLFTENWGELPLRENDPEDMVLLGVLRDAERAGWVPCLKADPVEVDRSGGGGGLAVGPAKGRHYRGVRRRPWGKFAAEIRDPARNGARLWLGTFATAEDAAVAYDRAAFRMRGTRALLNFPLRINSGEPAPVRITAKRSSPEPSSSSSGRVASEKKMRKVVKKEEVAMWTGVDHLLVS</sequence>
<dbReference type="GO" id="GO:0005634">
    <property type="term" value="C:nucleus"/>
    <property type="evidence" value="ECO:0007669"/>
    <property type="project" value="UniProtKB-SubCell"/>
</dbReference>
<dbReference type="InterPro" id="IPR044808">
    <property type="entry name" value="ERF_plant"/>
</dbReference>
<dbReference type="GO" id="GO:0009873">
    <property type="term" value="P:ethylene-activated signaling pathway"/>
    <property type="evidence" value="ECO:0007669"/>
    <property type="project" value="InterPro"/>
</dbReference>
<feature type="domain" description="AP2/ERF" evidence="7">
    <location>
        <begin position="107"/>
        <end position="165"/>
    </location>
</feature>
<dbReference type="PROSITE" id="PS51032">
    <property type="entry name" value="AP2_ERF"/>
    <property type="match status" value="1"/>
</dbReference>
<keyword evidence="3" id="KW-0238">DNA-binding</keyword>
<evidence type="ECO:0000256" key="3">
    <source>
        <dbReference type="ARBA" id="ARBA00023125"/>
    </source>
</evidence>
<dbReference type="InterPro" id="IPR016177">
    <property type="entry name" value="DNA-bd_dom_sf"/>
</dbReference>
<evidence type="ECO:0000256" key="2">
    <source>
        <dbReference type="ARBA" id="ARBA00023015"/>
    </source>
</evidence>
<dbReference type="Gramene" id="Kaladp0091s0096.1.v1.1">
    <property type="protein sequence ID" value="Kaladp0091s0096.1.v1.1.CDS.1"/>
    <property type="gene ID" value="Kaladp0091s0096.v1.1"/>
</dbReference>
<evidence type="ECO:0000256" key="4">
    <source>
        <dbReference type="ARBA" id="ARBA00023163"/>
    </source>
</evidence>
<dbReference type="AlphaFoldDB" id="A0A7N1A3F9"/>
<keyword evidence="5" id="KW-0539">Nucleus</keyword>